<accession>A0A210QUK8</accession>
<comment type="caution">
    <text evidence="2">The sequence shown here is derived from an EMBL/GenBank/DDBJ whole genome shotgun (WGS) entry which is preliminary data.</text>
</comment>
<dbReference type="Proteomes" id="UP000242188">
    <property type="component" value="Unassembled WGS sequence"/>
</dbReference>
<evidence type="ECO:0000256" key="1">
    <source>
        <dbReference type="SAM" id="SignalP"/>
    </source>
</evidence>
<dbReference type="EMBL" id="NEDP02001809">
    <property type="protein sequence ID" value="OWF52425.1"/>
    <property type="molecule type" value="Genomic_DNA"/>
</dbReference>
<proteinExistence type="predicted"/>
<organism evidence="2 3">
    <name type="scientific">Mizuhopecten yessoensis</name>
    <name type="common">Japanese scallop</name>
    <name type="synonym">Patinopecten yessoensis</name>
    <dbReference type="NCBI Taxonomy" id="6573"/>
    <lineage>
        <taxon>Eukaryota</taxon>
        <taxon>Metazoa</taxon>
        <taxon>Spiralia</taxon>
        <taxon>Lophotrochozoa</taxon>
        <taxon>Mollusca</taxon>
        <taxon>Bivalvia</taxon>
        <taxon>Autobranchia</taxon>
        <taxon>Pteriomorphia</taxon>
        <taxon>Pectinida</taxon>
        <taxon>Pectinoidea</taxon>
        <taxon>Pectinidae</taxon>
        <taxon>Mizuhopecten</taxon>
    </lineage>
</organism>
<keyword evidence="1" id="KW-0732">Signal</keyword>
<evidence type="ECO:0008006" key="4">
    <source>
        <dbReference type="Google" id="ProtNLM"/>
    </source>
</evidence>
<dbReference type="OrthoDB" id="10343084at2759"/>
<evidence type="ECO:0000313" key="3">
    <source>
        <dbReference type="Proteomes" id="UP000242188"/>
    </source>
</evidence>
<protein>
    <recommendedName>
        <fullName evidence="4">Olfactomedin-like domain-containing protein</fullName>
    </recommendedName>
</protein>
<gene>
    <name evidence="2" type="ORF">KP79_PYT22162</name>
</gene>
<keyword evidence="3" id="KW-1185">Reference proteome</keyword>
<sequence length="424" mass="48368">MANIVVSCVFLFLLLAIFVNCDVDDITTSRHLRLIHVEIDMLTSLLTKKELARRQLQHCVTSLETRVNDSVRLIQNEEINIRKLRSTLHELKVLTEKERELYQNITEKMRALFPHRVLLRGPRNTAEMLVELDNILSRFTDVFAEPEMDEVSAECGPGPCFEPVTPAPQLQTTLDLCANHQDCEVSSFAVTENNDVIGLLDGSVVLFSGQDGSQLASYSFDFTPERMTYQDHETFYVEHTPRNDREIYRYNATSRQLTLLTSISDGVSTYGMEYLDGMLFIGGKYGRGMFVFLLGQSRMVNIFTYITNIDQYHSVYICPTELGSKYALFTGRIVRNDMILITSSGERICSIPTSYEYTIHCGVVSRDGTFYLPGHGEIVRYNNRCEPTGAFSLPDADRRISRIDLQNGKLYVHQYNGPFSIYQI</sequence>
<feature type="signal peptide" evidence="1">
    <location>
        <begin position="1"/>
        <end position="21"/>
    </location>
</feature>
<dbReference type="InterPro" id="IPR011047">
    <property type="entry name" value="Quinoprotein_ADH-like_sf"/>
</dbReference>
<dbReference type="SUPFAM" id="SSF50998">
    <property type="entry name" value="Quinoprotein alcohol dehydrogenase-like"/>
    <property type="match status" value="1"/>
</dbReference>
<evidence type="ECO:0000313" key="2">
    <source>
        <dbReference type="EMBL" id="OWF52425.1"/>
    </source>
</evidence>
<name>A0A210QUK8_MIZYE</name>
<reference evidence="2 3" key="1">
    <citation type="journal article" date="2017" name="Nat. Ecol. Evol.">
        <title>Scallop genome provides insights into evolution of bilaterian karyotype and development.</title>
        <authorList>
            <person name="Wang S."/>
            <person name="Zhang J."/>
            <person name="Jiao W."/>
            <person name="Li J."/>
            <person name="Xun X."/>
            <person name="Sun Y."/>
            <person name="Guo X."/>
            <person name="Huan P."/>
            <person name="Dong B."/>
            <person name="Zhang L."/>
            <person name="Hu X."/>
            <person name="Sun X."/>
            <person name="Wang J."/>
            <person name="Zhao C."/>
            <person name="Wang Y."/>
            <person name="Wang D."/>
            <person name="Huang X."/>
            <person name="Wang R."/>
            <person name="Lv J."/>
            <person name="Li Y."/>
            <person name="Zhang Z."/>
            <person name="Liu B."/>
            <person name="Lu W."/>
            <person name="Hui Y."/>
            <person name="Liang J."/>
            <person name="Zhou Z."/>
            <person name="Hou R."/>
            <person name="Li X."/>
            <person name="Liu Y."/>
            <person name="Li H."/>
            <person name="Ning X."/>
            <person name="Lin Y."/>
            <person name="Zhao L."/>
            <person name="Xing Q."/>
            <person name="Dou J."/>
            <person name="Li Y."/>
            <person name="Mao J."/>
            <person name="Guo H."/>
            <person name="Dou H."/>
            <person name="Li T."/>
            <person name="Mu C."/>
            <person name="Jiang W."/>
            <person name="Fu Q."/>
            <person name="Fu X."/>
            <person name="Miao Y."/>
            <person name="Liu J."/>
            <person name="Yu Q."/>
            <person name="Li R."/>
            <person name="Liao H."/>
            <person name="Li X."/>
            <person name="Kong Y."/>
            <person name="Jiang Z."/>
            <person name="Chourrout D."/>
            <person name="Li R."/>
            <person name="Bao Z."/>
        </authorList>
    </citation>
    <scope>NUCLEOTIDE SEQUENCE [LARGE SCALE GENOMIC DNA]</scope>
    <source>
        <strain evidence="2 3">PY_sf001</strain>
    </source>
</reference>
<feature type="chain" id="PRO_5012939469" description="Olfactomedin-like domain-containing protein" evidence="1">
    <location>
        <begin position="22"/>
        <end position="424"/>
    </location>
</feature>
<dbReference type="AlphaFoldDB" id="A0A210QUK8"/>